<comment type="similarity">
    <text evidence="1 13 14">Belongs to the ATPase B chain family.</text>
</comment>
<evidence type="ECO:0000256" key="14">
    <source>
        <dbReference type="RuleBase" id="RU003848"/>
    </source>
</evidence>
<keyword evidence="3 13" id="KW-0138">CF(0)</keyword>
<evidence type="ECO:0000256" key="7">
    <source>
        <dbReference type="ARBA" id="ARBA00023065"/>
    </source>
</evidence>
<keyword evidence="7 13" id="KW-0406">Ion transport</keyword>
<comment type="caution">
    <text evidence="15">The sequence shown here is derived from an EMBL/GenBank/DDBJ whole genome shotgun (WGS) entry which is preliminary data.</text>
</comment>
<evidence type="ECO:0000256" key="13">
    <source>
        <dbReference type="HAMAP-Rule" id="MF_01398"/>
    </source>
</evidence>
<sequence length="163" mass="17017">MPQIAQISATYASQIFWMLVIFAIIYFAIGNGMVPKIEATVDARDRKIADDLAAAHAARAAADATEAAYRARMDAARNGARVETEKAKADALLAAEGRVKAADAELATQSDAAEADLRAVTDRALSGIESVAAEAARDIVFRLSGAQVAPEDATRAARSALAA</sequence>
<dbReference type="OrthoDB" id="9805716at2"/>
<dbReference type="GO" id="GO:0046961">
    <property type="term" value="F:proton-transporting ATPase activity, rotational mechanism"/>
    <property type="evidence" value="ECO:0007669"/>
    <property type="project" value="TreeGrafter"/>
</dbReference>
<dbReference type="InterPro" id="IPR002146">
    <property type="entry name" value="ATP_synth_b/b'su_bac/chlpt"/>
</dbReference>
<keyword evidence="16" id="KW-1185">Reference proteome</keyword>
<keyword evidence="13" id="KW-1003">Cell membrane</keyword>
<evidence type="ECO:0000313" key="16">
    <source>
        <dbReference type="Proteomes" id="UP000546701"/>
    </source>
</evidence>
<keyword evidence="4 13" id="KW-0812">Transmembrane</keyword>
<accession>A0A7W9BQT5</accession>
<dbReference type="RefSeq" id="WP_157177171.1">
    <property type="nucleotide sequence ID" value="NZ_BMJP01000001.1"/>
</dbReference>
<gene>
    <name evidence="13" type="primary">atpF</name>
    <name evidence="15" type="ORF">FHS99_000922</name>
</gene>
<proteinExistence type="inferred from homology"/>
<dbReference type="InterPro" id="IPR050059">
    <property type="entry name" value="ATP_synthase_B_chain"/>
</dbReference>
<evidence type="ECO:0000256" key="11">
    <source>
        <dbReference type="ARBA" id="ARBA00025614"/>
    </source>
</evidence>
<dbReference type="GO" id="GO:0045259">
    <property type="term" value="C:proton-transporting ATP synthase complex"/>
    <property type="evidence" value="ECO:0007669"/>
    <property type="project" value="UniProtKB-KW"/>
</dbReference>
<protein>
    <recommendedName>
        <fullName evidence="13">ATP synthase subunit b</fullName>
    </recommendedName>
    <alternativeName>
        <fullName evidence="13">ATP synthase F(0) sector subunit b</fullName>
    </alternativeName>
    <alternativeName>
        <fullName evidence="13">ATPase subunit I</fullName>
    </alternativeName>
    <alternativeName>
        <fullName evidence="13">F-type ATPase subunit b</fullName>
        <shortName evidence="13">F-ATPase subunit b</shortName>
    </alternativeName>
</protein>
<keyword evidence="5 13" id="KW-0375">Hydrogen ion transport</keyword>
<name>A0A7W9BQT5_9SPHN</name>
<evidence type="ECO:0000256" key="3">
    <source>
        <dbReference type="ARBA" id="ARBA00022547"/>
    </source>
</evidence>
<keyword evidence="6 13" id="KW-1133">Transmembrane helix</keyword>
<keyword evidence="9 13" id="KW-0066">ATP synthesis</keyword>
<dbReference type="GO" id="GO:0012505">
    <property type="term" value="C:endomembrane system"/>
    <property type="evidence" value="ECO:0007669"/>
    <property type="project" value="UniProtKB-SubCell"/>
</dbReference>
<evidence type="ECO:0000256" key="8">
    <source>
        <dbReference type="ARBA" id="ARBA00023136"/>
    </source>
</evidence>
<keyword evidence="2 13" id="KW-0813">Transport</keyword>
<evidence type="ECO:0000313" key="15">
    <source>
        <dbReference type="EMBL" id="MBB5728452.1"/>
    </source>
</evidence>
<comment type="function">
    <text evidence="10 13">F(1)F(0) ATP synthase produces ATP from ADP in the presence of a proton or sodium gradient. F-type ATPases consist of two structural domains, F(1) containing the extramembraneous catalytic core and F(0) containing the membrane proton channel, linked together by a central stalk and a peripheral stalk. During catalysis, ATP synthesis in the catalytic domain of F(1) is coupled via a rotary mechanism of the central stalk subunits to proton translocation.</text>
</comment>
<dbReference type="GO" id="GO:0005886">
    <property type="term" value="C:plasma membrane"/>
    <property type="evidence" value="ECO:0007669"/>
    <property type="project" value="UniProtKB-SubCell"/>
</dbReference>
<dbReference type="PANTHER" id="PTHR33445">
    <property type="entry name" value="ATP SYNTHASE SUBUNIT B', CHLOROPLASTIC"/>
    <property type="match status" value="1"/>
</dbReference>
<evidence type="ECO:0000256" key="4">
    <source>
        <dbReference type="ARBA" id="ARBA00022692"/>
    </source>
</evidence>
<evidence type="ECO:0000256" key="2">
    <source>
        <dbReference type="ARBA" id="ARBA00022448"/>
    </source>
</evidence>
<reference evidence="15 16" key="1">
    <citation type="submission" date="2020-08" db="EMBL/GenBank/DDBJ databases">
        <title>Genomic Encyclopedia of Type Strains, Phase IV (KMG-IV): sequencing the most valuable type-strain genomes for metagenomic binning, comparative biology and taxonomic classification.</title>
        <authorList>
            <person name="Goeker M."/>
        </authorList>
    </citation>
    <scope>NUCLEOTIDE SEQUENCE [LARGE SCALE GENOMIC DNA]</scope>
    <source>
        <strain evidence="15 16">DSM 103336</strain>
    </source>
</reference>
<dbReference type="Pfam" id="PF00430">
    <property type="entry name" value="ATP-synt_B"/>
    <property type="match status" value="1"/>
</dbReference>
<evidence type="ECO:0000256" key="10">
    <source>
        <dbReference type="ARBA" id="ARBA00025198"/>
    </source>
</evidence>
<dbReference type="GO" id="GO:0046933">
    <property type="term" value="F:proton-transporting ATP synthase activity, rotational mechanism"/>
    <property type="evidence" value="ECO:0007669"/>
    <property type="project" value="UniProtKB-UniRule"/>
</dbReference>
<evidence type="ECO:0000256" key="6">
    <source>
        <dbReference type="ARBA" id="ARBA00022989"/>
    </source>
</evidence>
<dbReference type="EMBL" id="JACIJR010000002">
    <property type="protein sequence ID" value="MBB5728452.1"/>
    <property type="molecule type" value="Genomic_DNA"/>
</dbReference>
<evidence type="ECO:0000256" key="5">
    <source>
        <dbReference type="ARBA" id="ARBA00022781"/>
    </source>
</evidence>
<comment type="subcellular location">
    <subcellularLocation>
        <location evidence="13">Cell membrane</location>
        <topology evidence="13">Single-pass membrane protein</topology>
    </subcellularLocation>
    <subcellularLocation>
        <location evidence="12">Endomembrane system</location>
        <topology evidence="12">Single-pass membrane protein</topology>
    </subcellularLocation>
</comment>
<feature type="transmembrane region" description="Helical" evidence="13">
    <location>
        <begin position="15"/>
        <end position="34"/>
    </location>
</feature>
<dbReference type="HAMAP" id="MF_01398">
    <property type="entry name" value="ATP_synth_b_bprime"/>
    <property type="match status" value="1"/>
</dbReference>
<dbReference type="Proteomes" id="UP000546701">
    <property type="component" value="Unassembled WGS sequence"/>
</dbReference>
<evidence type="ECO:0000256" key="1">
    <source>
        <dbReference type="ARBA" id="ARBA00005513"/>
    </source>
</evidence>
<organism evidence="15 16">
    <name type="scientific">Sphingomonas prati</name>
    <dbReference type="NCBI Taxonomy" id="1843237"/>
    <lineage>
        <taxon>Bacteria</taxon>
        <taxon>Pseudomonadati</taxon>
        <taxon>Pseudomonadota</taxon>
        <taxon>Alphaproteobacteria</taxon>
        <taxon>Sphingomonadales</taxon>
        <taxon>Sphingomonadaceae</taxon>
        <taxon>Sphingomonas</taxon>
    </lineage>
</organism>
<comment type="subunit">
    <text evidence="13">F-type ATPases have 2 components, F(1) - the catalytic core - and F(0) - the membrane proton channel. F(1) has five subunits: alpha(3), beta(3), gamma(1), delta(1), epsilon(1). F(0) has three main subunits: a(1), b(2) and c(10-14). The alpha and beta chains form an alternating ring which encloses part of the gamma chain. F(1) is attached to F(0) by a central stalk formed by the gamma and epsilon chains, while a peripheral stalk is formed by the delta and b chains.</text>
</comment>
<dbReference type="AlphaFoldDB" id="A0A7W9BQT5"/>
<comment type="function">
    <text evidence="11">Component of the F(0) channel, it forms part of the peripheral stalk, linking F(1) to F(0). The b'-subunit is a diverged and duplicated form of b found in plants and photosynthetic bacteria.</text>
</comment>
<evidence type="ECO:0000256" key="9">
    <source>
        <dbReference type="ARBA" id="ARBA00023310"/>
    </source>
</evidence>
<evidence type="ECO:0000256" key="12">
    <source>
        <dbReference type="ARBA" id="ARBA00037847"/>
    </source>
</evidence>
<dbReference type="PANTHER" id="PTHR33445:SF1">
    <property type="entry name" value="ATP SYNTHASE SUBUNIT B"/>
    <property type="match status" value="1"/>
</dbReference>
<keyword evidence="8 13" id="KW-0472">Membrane</keyword>